<dbReference type="PANTHER" id="PTHR38431:SF1">
    <property type="entry name" value="BLL2305 PROTEIN"/>
    <property type="match status" value="1"/>
</dbReference>
<dbReference type="InterPro" id="IPR024370">
    <property type="entry name" value="PBP_domain"/>
</dbReference>
<dbReference type="EMBL" id="CP025430">
    <property type="protein sequence ID" value="AUH66444.1"/>
    <property type="molecule type" value="Genomic_DNA"/>
</dbReference>
<evidence type="ECO:0000313" key="4">
    <source>
        <dbReference type="Proteomes" id="UP000234530"/>
    </source>
</evidence>
<dbReference type="KEGG" id="pzh:CX676_17610"/>
<evidence type="ECO:0000313" key="3">
    <source>
        <dbReference type="EMBL" id="AUH66444.1"/>
    </source>
</evidence>
<dbReference type="GO" id="GO:0003677">
    <property type="term" value="F:DNA binding"/>
    <property type="evidence" value="ECO:0007669"/>
    <property type="project" value="InterPro"/>
</dbReference>
<feature type="domain" description="Helix-turn-helix" evidence="2">
    <location>
        <begin position="10"/>
        <end position="59"/>
    </location>
</feature>
<dbReference type="SUPFAM" id="SSF53850">
    <property type="entry name" value="Periplasmic binding protein-like II"/>
    <property type="match status" value="1"/>
</dbReference>
<dbReference type="InterPro" id="IPR010093">
    <property type="entry name" value="SinI_DNA-bd"/>
</dbReference>
<sequence length="294" mass="32107">MPETLDSPEFLTVRELAELLRIKERKVYDLAASGEVPVSRATGKLLFPAREVRDWIERARSGGKVELAARPPIVLGSHDPLLDWTIRQSQSGLATFFDGSMDGLARFARGEGVAAGLHIHDARSRSWNIVAASTMAQGLNAVLVAFASRRRGLVIGDGLPEPKGIAGLAGLRVTPRQEDSGTAILFRELAAEAGLDLAQVALQPVARTEDDAVESVRRGESDVTFGLESVARSFGLRFVPLIEEQYALLVDRKAWFDPCFQKLIAFCRTDAFRQRAEGYGGYDVSEAGRVLWNA</sequence>
<gene>
    <name evidence="3" type="ORF">CX676_17610</name>
</gene>
<dbReference type="Gene3D" id="3.40.190.10">
    <property type="entry name" value="Periplasmic binding protein-like II"/>
    <property type="match status" value="1"/>
</dbReference>
<name>A0A2H5F4G4_9RHOB</name>
<dbReference type="AlphaFoldDB" id="A0A2H5F4G4"/>
<dbReference type="Pfam" id="PF12727">
    <property type="entry name" value="PBP_like"/>
    <property type="match status" value="1"/>
</dbReference>
<dbReference type="NCBIfam" id="TIGR01764">
    <property type="entry name" value="excise"/>
    <property type="match status" value="1"/>
</dbReference>
<protein>
    <submittedName>
        <fullName evidence="3">Excisionase</fullName>
    </submittedName>
</protein>
<dbReference type="PANTHER" id="PTHR38431">
    <property type="entry name" value="BLL2305 PROTEIN"/>
    <property type="match status" value="1"/>
</dbReference>
<dbReference type="OrthoDB" id="9805928at2"/>
<reference evidence="3 4" key="1">
    <citation type="journal article" date="2013" name="Antonie Van Leeuwenhoek">
        <title>Paracoccus zhejiangensis sp. nov., isolated from activated sludge in wastewater-treatment system.</title>
        <authorList>
            <person name="Wu Z.G."/>
            <person name="Zhang D.F."/>
            <person name="Liu Y.L."/>
            <person name="Wang F."/>
            <person name="Jiang X."/>
            <person name="Li C."/>
            <person name="Li S.P."/>
            <person name="Hong Q."/>
            <person name="Li W.J."/>
        </authorList>
    </citation>
    <scope>NUCLEOTIDE SEQUENCE [LARGE SCALE GENOMIC DNA]</scope>
    <source>
        <strain evidence="3 4">J6</strain>
    </source>
</reference>
<dbReference type="Pfam" id="PF12728">
    <property type="entry name" value="HTH_17"/>
    <property type="match status" value="1"/>
</dbReference>
<organism evidence="3 4">
    <name type="scientific">Paracoccus zhejiangensis</name>
    <dbReference type="NCBI Taxonomy" id="1077935"/>
    <lineage>
        <taxon>Bacteria</taxon>
        <taxon>Pseudomonadati</taxon>
        <taxon>Pseudomonadota</taxon>
        <taxon>Alphaproteobacteria</taxon>
        <taxon>Rhodobacterales</taxon>
        <taxon>Paracoccaceae</taxon>
        <taxon>Paracoccus</taxon>
    </lineage>
</organism>
<dbReference type="Proteomes" id="UP000234530">
    <property type="component" value="Chromosome"/>
</dbReference>
<accession>A0A2H5F4G4</accession>
<proteinExistence type="predicted"/>
<evidence type="ECO:0000259" key="2">
    <source>
        <dbReference type="Pfam" id="PF12728"/>
    </source>
</evidence>
<evidence type="ECO:0000259" key="1">
    <source>
        <dbReference type="Pfam" id="PF12727"/>
    </source>
</evidence>
<dbReference type="InterPro" id="IPR041657">
    <property type="entry name" value="HTH_17"/>
</dbReference>
<keyword evidence="4" id="KW-1185">Reference proteome</keyword>
<feature type="domain" description="PBP" evidence="1">
    <location>
        <begin position="88"/>
        <end position="267"/>
    </location>
</feature>